<dbReference type="EMBL" id="CM034390">
    <property type="protein sequence ID" value="KAJ0181808.1"/>
    <property type="molecule type" value="Genomic_DNA"/>
</dbReference>
<evidence type="ECO:0000313" key="1">
    <source>
        <dbReference type="EMBL" id="KAJ0181808.1"/>
    </source>
</evidence>
<dbReference type="Proteomes" id="UP000824533">
    <property type="component" value="Linkage Group LG04"/>
</dbReference>
<reference evidence="1 2" key="1">
    <citation type="journal article" date="2021" name="Front. Genet.">
        <title>Chromosome-Level Genome Assembly Reveals Significant Gene Expansion in the Toll and IMD Signaling Pathways of Dendrolimus kikuchii.</title>
        <authorList>
            <person name="Zhou J."/>
            <person name="Wu P."/>
            <person name="Xiong Z."/>
            <person name="Liu N."/>
            <person name="Zhao N."/>
            <person name="Ji M."/>
            <person name="Qiu Y."/>
            <person name="Yang B."/>
        </authorList>
    </citation>
    <scope>NUCLEOTIDE SEQUENCE [LARGE SCALE GENOMIC DNA]</scope>
    <source>
        <strain evidence="1">Ann1</strain>
    </source>
</reference>
<accession>A0ACC1DCY0</accession>
<organism evidence="1 2">
    <name type="scientific">Dendrolimus kikuchii</name>
    <dbReference type="NCBI Taxonomy" id="765133"/>
    <lineage>
        <taxon>Eukaryota</taxon>
        <taxon>Metazoa</taxon>
        <taxon>Ecdysozoa</taxon>
        <taxon>Arthropoda</taxon>
        <taxon>Hexapoda</taxon>
        <taxon>Insecta</taxon>
        <taxon>Pterygota</taxon>
        <taxon>Neoptera</taxon>
        <taxon>Endopterygota</taxon>
        <taxon>Lepidoptera</taxon>
        <taxon>Glossata</taxon>
        <taxon>Ditrysia</taxon>
        <taxon>Bombycoidea</taxon>
        <taxon>Lasiocampidae</taxon>
        <taxon>Dendrolimus</taxon>
    </lineage>
</organism>
<protein>
    <submittedName>
        <fullName evidence="1">Uncharacterized protein</fullName>
    </submittedName>
</protein>
<comment type="caution">
    <text evidence="1">The sequence shown here is derived from an EMBL/GenBank/DDBJ whole genome shotgun (WGS) entry which is preliminary data.</text>
</comment>
<gene>
    <name evidence="1" type="ORF">K1T71_002530</name>
</gene>
<evidence type="ECO:0000313" key="2">
    <source>
        <dbReference type="Proteomes" id="UP000824533"/>
    </source>
</evidence>
<sequence length="203" mass="22258">MAVPQLFILLSYVFYGLASQHSYIIPIEGYESELQVLGKHVEIPETPVKIVKITKTVAVKIPVPYPVKVREKVPYPVHVAKPYPVPVPQIIHVPHVAYPKAHHENEAEGGHGAFQNAYQRVGNQNYLKSAYNLPVSSLHGDASGLSNEDYNGGSFGNNHNIESIEGDYSPVGGHDSYDEPSPGYYGNTAPNYHSNAFGSGNYK</sequence>
<keyword evidence="2" id="KW-1185">Reference proteome</keyword>
<proteinExistence type="predicted"/>
<name>A0ACC1DCY0_9NEOP</name>